<keyword evidence="1" id="KW-0862">Zinc</keyword>
<evidence type="ECO:0000256" key="1">
    <source>
        <dbReference type="PROSITE-ProRule" id="PRU00502"/>
    </source>
</evidence>
<dbReference type="SMART" id="SM00290">
    <property type="entry name" value="ZnF_UBP"/>
    <property type="match status" value="1"/>
</dbReference>
<proteinExistence type="predicted"/>
<sequence>MSDLSKFSDTCAYCYKGVLDGISVCFCNNSLCNDHKSMHISKFGCDIHYSLFLCNGNVKIKCKEDVGDLEKRINIKIKNGMIKSNASNECSHIYDSNNISCDFDIKNIKCQECELSENLWVCLECGYVGCGRKQEGIKGNGHALSHFEATKKTNTTILIQMLFL</sequence>
<gene>
    <name evidence="3" type="ORF">VICG_00684</name>
</gene>
<dbReference type="Gene3D" id="3.30.40.10">
    <property type="entry name" value="Zinc/RING finger domain, C3HC4 (zinc finger)"/>
    <property type="match status" value="1"/>
</dbReference>
<keyword evidence="4" id="KW-1185">Reference proteome</keyword>
<evidence type="ECO:0000259" key="2">
    <source>
        <dbReference type="PROSITE" id="PS50271"/>
    </source>
</evidence>
<accession>L2GNT8</accession>
<dbReference type="SUPFAM" id="SSF57850">
    <property type="entry name" value="RING/U-box"/>
    <property type="match status" value="1"/>
</dbReference>
<reference evidence="4" key="1">
    <citation type="submission" date="2011-05" db="EMBL/GenBank/DDBJ databases">
        <title>The genome sequence of Vittaforma corneae strain ATCC 50505.</title>
        <authorList>
            <consortium name="The Broad Institute Genome Sequencing Platform"/>
            <person name="Cuomo C."/>
            <person name="Didier E."/>
            <person name="Bowers L."/>
            <person name="Young S.K."/>
            <person name="Zeng Q."/>
            <person name="Gargeya S."/>
            <person name="Fitzgerald M."/>
            <person name="Haas B."/>
            <person name="Abouelleil A."/>
            <person name="Alvarado L."/>
            <person name="Arachchi H.M."/>
            <person name="Berlin A."/>
            <person name="Chapman S.B."/>
            <person name="Gearin G."/>
            <person name="Goldberg J."/>
            <person name="Griggs A."/>
            <person name="Gujja S."/>
            <person name="Hansen M."/>
            <person name="Heiman D."/>
            <person name="Howarth C."/>
            <person name="Larimer J."/>
            <person name="Lui A."/>
            <person name="MacDonald P.J.P."/>
            <person name="McCowen C."/>
            <person name="Montmayeur A."/>
            <person name="Murphy C."/>
            <person name="Neiman D."/>
            <person name="Pearson M."/>
            <person name="Priest M."/>
            <person name="Roberts A."/>
            <person name="Saif S."/>
            <person name="Shea T."/>
            <person name="Sisk P."/>
            <person name="Stolte C."/>
            <person name="Sykes S."/>
            <person name="Wortman J."/>
            <person name="Nusbaum C."/>
            <person name="Birren B."/>
        </authorList>
    </citation>
    <scope>NUCLEOTIDE SEQUENCE [LARGE SCALE GENOMIC DNA]</scope>
    <source>
        <strain evidence="4">ATCC 50505</strain>
    </source>
</reference>
<dbReference type="AlphaFoldDB" id="L2GNT8"/>
<feature type="domain" description="UBP-type" evidence="2">
    <location>
        <begin position="88"/>
        <end position="164"/>
    </location>
</feature>
<dbReference type="OMA" id="NECSHIY"/>
<dbReference type="InParanoid" id="L2GNT8"/>
<dbReference type="InterPro" id="IPR013083">
    <property type="entry name" value="Znf_RING/FYVE/PHD"/>
</dbReference>
<dbReference type="Proteomes" id="UP000011082">
    <property type="component" value="Unassembled WGS sequence"/>
</dbReference>
<dbReference type="HOGENOM" id="CLU_1620329_0_0_1"/>
<dbReference type="VEuPathDB" id="MicrosporidiaDB:VICG_00684"/>
<protein>
    <recommendedName>
        <fullName evidence="2">UBP-type domain-containing protein</fullName>
    </recommendedName>
</protein>
<dbReference type="GeneID" id="19881400"/>
<name>L2GNT8_VITCO</name>
<dbReference type="Pfam" id="PF02148">
    <property type="entry name" value="zf-UBP"/>
    <property type="match status" value="1"/>
</dbReference>
<dbReference type="STRING" id="993615.L2GNT8"/>
<dbReference type="GO" id="GO:0008270">
    <property type="term" value="F:zinc ion binding"/>
    <property type="evidence" value="ECO:0007669"/>
    <property type="project" value="UniProtKB-KW"/>
</dbReference>
<evidence type="ECO:0000313" key="4">
    <source>
        <dbReference type="Proteomes" id="UP000011082"/>
    </source>
</evidence>
<keyword evidence="1" id="KW-0863">Zinc-finger</keyword>
<dbReference type="PROSITE" id="PS50271">
    <property type="entry name" value="ZF_UBP"/>
    <property type="match status" value="1"/>
</dbReference>
<keyword evidence="1" id="KW-0479">Metal-binding</keyword>
<organism evidence="3 4">
    <name type="scientific">Vittaforma corneae (strain ATCC 50505)</name>
    <name type="common">Microsporidian parasite</name>
    <name type="synonym">Nosema corneum</name>
    <dbReference type="NCBI Taxonomy" id="993615"/>
    <lineage>
        <taxon>Eukaryota</taxon>
        <taxon>Fungi</taxon>
        <taxon>Fungi incertae sedis</taxon>
        <taxon>Microsporidia</taxon>
        <taxon>Nosematidae</taxon>
        <taxon>Vittaforma</taxon>
    </lineage>
</organism>
<dbReference type="OrthoDB" id="289038at2759"/>
<evidence type="ECO:0000313" key="3">
    <source>
        <dbReference type="EMBL" id="ELA42284.1"/>
    </source>
</evidence>
<dbReference type="EMBL" id="JH370133">
    <property type="protein sequence ID" value="ELA42284.1"/>
    <property type="molecule type" value="Genomic_DNA"/>
</dbReference>
<dbReference type="RefSeq" id="XP_007604135.1">
    <property type="nucleotide sequence ID" value="XM_007604073.1"/>
</dbReference>
<dbReference type="InterPro" id="IPR001607">
    <property type="entry name" value="Znf_UBP"/>
</dbReference>